<dbReference type="GO" id="GO:0003677">
    <property type="term" value="F:DNA binding"/>
    <property type="evidence" value="ECO:0007669"/>
    <property type="project" value="UniProtKB-KW"/>
</dbReference>
<keyword evidence="3" id="KW-0238">DNA-binding</keyword>
<gene>
    <name evidence="3" type="ORF">SSPSH_002226</name>
</gene>
<evidence type="ECO:0000313" key="3">
    <source>
        <dbReference type="EMBL" id="ERJ18733.1"/>
    </source>
</evidence>
<sequence length="105" mass="11604">MARTQIPVQRGLRELGRNLNKARRRRRITVALMAERAQMSRTTLSKIEAGEPGVSMAHYASVMYVLGFIDELAAIGSAERDPTGMTLETEHLPERVRAAGQGQKA</sequence>
<protein>
    <submittedName>
        <fullName evidence="3">DNA-binding protein putative</fullName>
    </submittedName>
</protein>
<dbReference type="InterPro" id="IPR001387">
    <property type="entry name" value="Cro/C1-type_HTH"/>
</dbReference>
<dbReference type="eggNOG" id="COG1396">
    <property type="taxonomic scope" value="Bacteria"/>
</dbReference>
<evidence type="ECO:0000313" key="4">
    <source>
        <dbReference type="Proteomes" id="UP000006242"/>
    </source>
</evidence>
<reference evidence="3 4" key="1">
    <citation type="journal article" date="2011" name="J. Bacteriol.">
        <title>Genome sequence of Salinisphaera shabanensis, a gammaproteobacterium from the harsh, variable environment of the brine-seawater interface of the Shaban Deep in the Red Sea.</title>
        <authorList>
            <person name="Antunes A."/>
            <person name="Alam I."/>
            <person name="Bajic V.B."/>
            <person name="Stingl U."/>
        </authorList>
    </citation>
    <scope>NUCLEOTIDE SEQUENCE [LARGE SCALE GENOMIC DNA]</scope>
    <source>
        <strain evidence="3 4">E1L3A</strain>
    </source>
</reference>
<evidence type="ECO:0000256" key="1">
    <source>
        <dbReference type="SAM" id="MobiDB-lite"/>
    </source>
</evidence>
<evidence type="ECO:0000259" key="2">
    <source>
        <dbReference type="PROSITE" id="PS50943"/>
    </source>
</evidence>
<dbReference type="SUPFAM" id="SSF47413">
    <property type="entry name" value="lambda repressor-like DNA-binding domains"/>
    <property type="match status" value="1"/>
</dbReference>
<dbReference type="EMBL" id="AFNV02000015">
    <property type="protein sequence ID" value="ERJ18733.1"/>
    <property type="molecule type" value="Genomic_DNA"/>
</dbReference>
<dbReference type="OrthoDB" id="5422231at2"/>
<dbReference type="RefSeq" id="WP_021031681.1">
    <property type="nucleotide sequence ID" value="NZ_AFNV02000015.1"/>
</dbReference>
<comment type="caution">
    <text evidence="3">The sequence shown here is derived from an EMBL/GenBank/DDBJ whole genome shotgun (WGS) entry which is preliminary data.</text>
</comment>
<dbReference type="Gene3D" id="1.10.260.40">
    <property type="entry name" value="lambda repressor-like DNA-binding domains"/>
    <property type="match status" value="1"/>
</dbReference>
<feature type="domain" description="HTH cro/C1-type" evidence="2">
    <location>
        <begin position="19"/>
        <end position="72"/>
    </location>
</feature>
<keyword evidence="4" id="KW-1185">Reference proteome</keyword>
<feature type="region of interest" description="Disordered" evidence="1">
    <location>
        <begin position="80"/>
        <end position="105"/>
    </location>
</feature>
<dbReference type="PROSITE" id="PS50943">
    <property type="entry name" value="HTH_CROC1"/>
    <property type="match status" value="1"/>
</dbReference>
<dbReference type="InterPro" id="IPR010982">
    <property type="entry name" value="Lambda_DNA-bd_dom_sf"/>
</dbReference>
<reference evidence="3 4" key="2">
    <citation type="journal article" date="2013" name="PLoS ONE">
        <title>INDIGO - INtegrated Data Warehouse of MIcrobial GenOmes with Examples from the Red Sea Extremophiles.</title>
        <authorList>
            <person name="Alam I."/>
            <person name="Antunes A."/>
            <person name="Kamau A.A."/>
            <person name="Ba Alawi W."/>
            <person name="Kalkatawi M."/>
            <person name="Stingl U."/>
            <person name="Bajic V.B."/>
        </authorList>
    </citation>
    <scope>NUCLEOTIDE SEQUENCE [LARGE SCALE GENOMIC DNA]</scope>
    <source>
        <strain evidence="3 4">E1L3A</strain>
    </source>
</reference>
<dbReference type="STRING" id="1033802.SSPSH_002226"/>
<dbReference type="CDD" id="cd00093">
    <property type="entry name" value="HTH_XRE"/>
    <property type="match status" value="1"/>
</dbReference>
<dbReference type="AlphaFoldDB" id="U2FWW9"/>
<organism evidence="3 4">
    <name type="scientific">Salinisphaera shabanensis E1L3A</name>
    <dbReference type="NCBI Taxonomy" id="1033802"/>
    <lineage>
        <taxon>Bacteria</taxon>
        <taxon>Pseudomonadati</taxon>
        <taxon>Pseudomonadota</taxon>
        <taxon>Gammaproteobacteria</taxon>
        <taxon>Salinisphaerales</taxon>
        <taxon>Salinisphaeraceae</taxon>
        <taxon>Salinisphaera</taxon>
    </lineage>
</organism>
<accession>U2FWW9</accession>
<name>U2FWW9_9GAMM</name>
<feature type="compositionally biased region" description="Basic and acidic residues" evidence="1">
    <location>
        <begin position="80"/>
        <end position="97"/>
    </location>
</feature>
<proteinExistence type="predicted"/>
<dbReference type="Pfam" id="PF13560">
    <property type="entry name" value="HTH_31"/>
    <property type="match status" value="1"/>
</dbReference>
<dbReference type="Proteomes" id="UP000006242">
    <property type="component" value="Unassembled WGS sequence"/>
</dbReference>